<dbReference type="GO" id="GO:0006352">
    <property type="term" value="P:DNA-templated transcription initiation"/>
    <property type="evidence" value="ECO:0007669"/>
    <property type="project" value="InterPro"/>
</dbReference>
<dbReference type="InterPro" id="IPR013249">
    <property type="entry name" value="RNA_pol_sigma70_r4_t2"/>
</dbReference>
<keyword evidence="4" id="KW-0804">Transcription</keyword>
<evidence type="ECO:0000313" key="6">
    <source>
        <dbReference type="EMBL" id="CCH31432.1"/>
    </source>
</evidence>
<dbReference type="InterPro" id="IPR013324">
    <property type="entry name" value="RNA_pol_sigma_r3/r4-like"/>
</dbReference>
<organism evidence="6 7">
    <name type="scientific">Saccharothrix espanaensis (strain ATCC 51144 / DSM 44229 / JCM 9112 / NBRC 15066 / NRRL 15764)</name>
    <dbReference type="NCBI Taxonomy" id="1179773"/>
    <lineage>
        <taxon>Bacteria</taxon>
        <taxon>Bacillati</taxon>
        <taxon>Actinomycetota</taxon>
        <taxon>Actinomycetes</taxon>
        <taxon>Pseudonocardiales</taxon>
        <taxon>Pseudonocardiaceae</taxon>
        <taxon>Saccharothrix</taxon>
    </lineage>
</organism>
<comment type="similarity">
    <text evidence="1">Belongs to the sigma-70 factor family. ECF subfamily.</text>
</comment>
<evidence type="ECO:0000256" key="2">
    <source>
        <dbReference type="ARBA" id="ARBA00023015"/>
    </source>
</evidence>
<keyword evidence="2" id="KW-0805">Transcription regulation</keyword>
<dbReference type="EMBL" id="HE804045">
    <property type="protein sequence ID" value="CCH31432.1"/>
    <property type="molecule type" value="Genomic_DNA"/>
</dbReference>
<dbReference type="Pfam" id="PF08281">
    <property type="entry name" value="Sigma70_r4_2"/>
    <property type="match status" value="1"/>
</dbReference>
<dbReference type="InterPro" id="IPR052704">
    <property type="entry name" value="ECF_Sigma-70_Domain"/>
</dbReference>
<sequence length="205" mass="22211">MPSVRWGDGTAIGGRRLWLTTVVGRVCLDMLRSRTSRREDPLEVHLPDPVVTSADDPGHAAVVADPVGLALLVVLETLKPAERLAFVLHDLFGVSFDEIAPIVGRTPTAARQLASRARRRVRTGAPAPDDVSRQREVVDAFLAATSTRSSPTCPRWCAAHRRSRAARSCSPSSRCTPARHWSTARSAWSTPWTSWPTSPGSGTST</sequence>
<protein>
    <recommendedName>
        <fullName evidence="5">RNA polymerase sigma factor 70 region 4 type 2 domain-containing protein</fullName>
    </recommendedName>
</protein>
<dbReference type="InterPro" id="IPR036388">
    <property type="entry name" value="WH-like_DNA-bd_sf"/>
</dbReference>
<accession>K0K1I7</accession>
<proteinExistence type="inferred from homology"/>
<keyword evidence="7" id="KW-1185">Reference proteome</keyword>
<dbReference type="SUPFAM" id="SSF88659">
    <property type="entry name" value="Sigma3 and sigma4 domains of RNA polymerase sigma factors"/>
    <property type="match status" value="1"/>
</dbReference>
<evidence type="ECO:0000259" key="5">
    <source>
        <dbReference type="Pfam" id="PF08281"/>
    </source>
</evidence>
<dbReference type="STRING" id="1179773.BN6_41450"/>
<evidence type="ECO:0000256" key="3">
    <source>
        <dbReference type="ARBA" id="ARBA00023082"/>
    </source>
</evidence>
<dbReference type="RefSeq" id="WP_015101544.1">
    <property type="nucleotide sequence ID" value="NC_019673.1"/>
</dbReference>
<dbReference type="eggNOG" id="COG1595">
    <property type="taxonomic scope" value="Bacteria"/>
</dbReference>
<gene>
    <name evidence="6" type="ordered locus">BN6_41450</name>
</gene>
<evidence type="ECO:0000256" key="1">
    <source>
        <dbReference type="ARBA" id="ARBA00010641"/>
    </source>
</evidence>
<keyword evidence="3" id="KW-0731">Sigma factor</keyword>
<dbReference type="GO" id="GO:0016987">
    <property type="term" value="F:sigma factor activity"/>
    <property type="evidence" value="ECO:0007669"/>
    <property type="project" value="UniProtKB-KW"/>
</dbReference>
<dbReference type="KEGG" id="sesp:BN6_41450"/>
<feature type="domain" description="RNA polymerase sigma factor 70 region 4 type 2" evidence="5">
    <location>
        <begin position="70"/>
        <end position="120"/>
    </location>
</feature>
<dbReference type="HOGENOM" id="CLU_1336723_0_0_11"/>
<dbReference type="Proteomes" id="UP000006281">
    <property type="component" value="Chromosome"/>
</dbReference>
<dbReference type="GO" id="GO:0003677">
    <property type="term" value="F:DNA binding"/>
    <property type="evidence" value="ECO:0007669"/>
    <property type="project" value="InterPro"/>
</dbReference>
<dbReference type="PANTHER" id="PTHR30173:SF43">
    <property type="entry name" value="ECF RNA POLYMERASE SIGMA FACTOR SIGI-RELATED"/>
    <property type="match status" value="1"/>
</dbReference>
<dbReference type="AlphaFoldDB" id="K0K1I7"/>
<evidence type="ECO:0000256" key="4">
    <source>
        <dbReference type="ARBA" id="ARBA00023163"/>
    </source>
</evidence>
<dbReference type="Gene3D" id="1.10.10.10">
    <property type="entry name" value="Winged helix-like DNA-binding domain superfamily/Winged helix DNA-binding domain"/>
    <property type="match status" value="1"/>
</dbReference>
<dbReference type="PATRIC" id="fig|1179773.3.peg.4147"/>
<name>K0K1I7_SACES</name>
<evidence type="ECO:0000313" key="7">
    <source>
        <dbReference type="Proteomes" id="UP000006281"/>
    </source>
</evidence>
<dbReference type="PANTHER" id="PTHR30173">
    <property type="entry name" value="SIGMA 19 FACTOR"/>
    <property type="match status" value="1"/>
</dbReference>
<reference evidence="6 7" key="1">
    <citation type="journal article" date="2012" name="BMC Genomics">
        <title>Complete genome sequence of Saccharothrix espanaensis DSM 44229T and comparison to the other completely sequenced Pseudonocardiaceae.</title>
        <authorList>
            <person name="Strobel T."/>
            <person name="Al-Dilaimi A."/>
            <person name="Blom J."/>
            <person name="Gessner A."/>
            <person name="Kalinowski J."/>
            <person name="Luzhetska M."/>
            <person name="Puhler A."/>
            <person name="Szczepanowski R."/>
            <person name="Bechthold A."/>
            <person name="Ruckert C."/>
        </authorList>
    </citation>
    <scope>NUCLEOTIDE SEQUENCE [LARGE SCALE GENOMIC DNA]</scope>
    <source>
        <strain evidence="7">ATCC 51144 / DSM 44229 / JCM 9112 / NBRC 15066 / NRRL 15764</strain>
    </source>
</reference>